<feature type="domain" description="EAL" evidence="3">
    <location>
        <begin position="536"/>
        <end position="793"/>
    </location>
</feature>
<dbReference type="Proteomes" id="UP000281726">
    <property type="component" value="Unassembled WGS sequence"/>
</dbReference>
<dbReference type="InterPro" id="IPR035919">
    <property type="entry name" value="EAL_sf"/>
</dbReference>
<feature type="transmembrane region" description="Helical" evidence="2">
    <location>
        <begin position="131"/>
        <end position="150"/>
    </location>
</feature>
<dbReference type="SMART" id="SM00052">
    <property type="entry name" value="EAL"/>
    <property type="match status" value="1"/>
</dbReference>
<feature type="transmembrane region" description="Helical" evidence="2">
    <location>
        <begin position="162"/>
        <end position="183"/>
    </location>
</feature>
<protein>
    <submittedName>
        <fullName evidence="5">EAL domain-containing protein</fullName>
    </submittedName>
</protein>
<feature type="transmembrane region" description="Helical" evidence="2">
    <location>
        <begin position="195"/>
        <end position="213"/>
    </location>
</feature>
<dbReference type="SUPFAM" id="SSF141868">
    <property type="entry name" value="EAL domain-like"/>
    <property type="match status" value="1"/>
</dbReference>
<dbReference type="SUPFAM" id="SSF55073">
    <property type="entry name" value="Nucleotide cyclase"/>
    <property type="match status" value="1"/>
</dbReference>
<feature type="domain" description="GGDEF" evidence="4">
    <location>
        <begin position="396"/>
        <end position="527"/>
    </location>
</feature>
<feature type="transmembrane region" description="Helical" evidence="2">
    <location>
        <begin position="12"/>
        <end position="31"/>
    </location>
</feature>
<feature type="transmembrane region" description="Helical" evidence="2">
    <location>
        <begin position="271"/>
        <end position="289"/>
    </location>
</feature>
<name>A0A3A9ZC94_9ACTN</name>
<dbReference type="InterPro" id="IPR000160">
    <property type="entry name" value="GGDEF_dom"/>
</dbReference>
<evidence type="ECO:0000259" key="4">
    <source>
        <dbReference type="PROSITE" id="PS50887"/>
    </source>
</evidence>
<dbReference type="AlphaFoldDB" id="A0A3A9ZC94"/>
<dbReference type="InterPro" id="IPR050706">
    <property type="entry name" value="Cyclic-di-GMP_PDE-like"/>
</dbReference>
<dbReference type="GO" id="GO:0071111">
    <property type="term" value="F:cyclic-guanylate-specific phosphodiesterase activity"/>
    <property type="evidence" value="ECO:0007669"/>
    <property type="project" value="InterPro"/>
</dbReference>
<dbReference type="InterPro" id="IPR001633">
    <property type="entry name" value="EAL_dom"/>
</dbReference>
<dbReference type="PROSITE" id="PS50887">
    <property type="entry name" value="GGDEF"/>
    <property type="match status" value="1"/>
</dbReference>
<dbReference type="PROSITE" id="PS50883">
    <property type="entry name" value="EAL"/>
    <property type="match status" value="1"/>
</dbReference>
<proteinExistence type="predicted"/>
<dbReference type="OrthoDB" id="5240682at2"/>
<organism evidence="5 6">
    <name type="scientific">Micromonospora endolithica</name>
    <dbReference type="NCBI Taxonomy" id="230091"/>
    <lineage>
        <taxon>Bacteria</taxon>
        <taxon>Bacillati</taxon>
        <taxon>Actinomycetota</taxon>
        <taxon>Actinomycetes</taxon>
        <taxon>Micromonosporales</taxon>
        <taxon>Micromonosporaceae</taxon>
        <taxon>Micromonospora</taxon>
    </lineage>
</organism>
<keyword evidence="6" id="KW-1185">Reference proteome</keyword>
<feature type="transmembrane region" description="Helical" evidence="2">
    <location>
        <begin position="106"/>
        <end position="124"/>
    </location>
</feature>
<evidence type="ECO:0000256" key="1">
    <source>
        <dbReference type="SAM" id="MobiDB-lite"/>
    </source>
</evidence>
<dbReference type="PANTHER" id="PTHR33121:SF70">
    <property type="entry name" value="SIGNALING PROTEIN YKOW"/>
    <property type="match status" value="1"/>
</dbReference>
<feature type="transmembrane region" description="Helical" evidence="2">
    <location>
        <begin position="309"/>
        <end position="331"/>
    </location>
</feature>
<evidence type="ECO:0000256" key="2">
    <source>
        <dbReference type="SAM" id="Phobius"/>
    </source>
</evidence>
<dbReference type="Gene3D" id="3.30.70.270">
    <property type="match status" value="1"/>
</dbReference>
<dbReference type="InterPro" id="IPR043128">
    <property type="entry name" value="Rev_trsase/Diguanyl_cyclase"/>
</dbReference>
<evidence type="ECO:0000313" key="6">
    <source>
        <dbReference type="Proteomes" id="UP000281726"/>
    </source>
</evidence>
<feature type="transmembrane region" description="Helical" evidence="2">
    <location>
        <begin position="66"/>
        <end position="86"/>
    </location>
</feature>
<dbReference type="EMBL" id="RBAK01000005">
    <property type="protein sequence ID" value="RKN46152.1"/>
    <property type="molecule type" value="Genomic_DNA"/>
</dbReference>
<reference evidence="5 6" key="1">
    <citation type="journal article" date="2004" name="Syst. Appl. Microbiol.">
        <title>Cryptoendolithic actinomycetes from antarctic sandstone rock samples: Micromonospora endolithica sp. nov. and two isolates related to Micromonospora coerulea Jensen 1932.</title>
        <authorList>
            <person name="Hirsch P."/>
            <person name="Mevs U."/>
            <person name="Kroppenstedt R.M."/>
            <person name="Schumann P."/>
            <person name="Stackebrandt E."/>
        </authorList>
    </citation>
    <scope>NUCLEOTIDE SEQUENCE [LARGE SCALE GENOMIC DNA]</scope>
    <source>
        <strain evidence="5 6">JCM 12677</strain>
    </source>
</reference>
<sequence length="832" mass="88226">MDGRSPRQLSYWVLGLLLASSLIAAAAYPFVVGPSGVALYIGAATQATMLLAGARRLAMSGRHDAPAMWMLLCSNGLGLSAVAWDALSATTLIASPSPTDWTAMTVVQYGFFVVGILVAAGAHAGRERVEVTVDAAIIGVALALLVWTFLVQPFLGSNSPDAIEFGTVVCLTVLDLLVLAFLVRSVIDRSLTAGPSPVLAAAAVVVLAVDLAYATRMASIGMTAFAPGGAIFAGWQICHALIGAFVLIAAAPPRSVSPPGTPRRPPGRGRLAIMAVLAFLTPIGTAVTTHRSPAGKDTTWQPMMAVAPAILTGALCLLLVVRVGIVARLAAAQAGALRAQKVLVREQSEALISAIGEQQVLHARLTRQALIDPLTGLANRRLFRQRLNQILSQPEPAGTLLLIDLDGFKEVNDTLGHPAGDRLLVEVGHRLSALSTEHTTVARLGGDEFAILDETDDVDRLALAHRILAALRQPFASIASQVIHVTATVGILVLRKANDEASALQMADIALYAAKSAGKDRAEIFHDGLLAAQLHRSRLSSELRTAVVADELTVAFQPIIDLRTGKVVSIEALSRWRREDGTVASPAEYITLAEQTGLIHEIGDHVLEQACRHGATWSRRHGVSIAVNVSAHQLHEEGYAERVFSVLTATGLPPSFLTLEVTESTIVGSGASGKFRLASDQLRRLRKQGVQVAVDDFGTGYSCLASLHTLPVDVVKLDRSFTALLDTDDNRGRFVHAIIELGLSLDLAVIAEGVETIDQHNRLRDSSCFLAQGYLFGRPMSGDIMATRLAHHSDSTTSSPVAIGHRHGATGATDSANVRADRSGDALRQRRT</sequence>
<dbReference type="SMART" id="SM00267">
    <property type="entry name" value="GGDEF"/>
    <property type="match status" value="1"/>
</dbReference>
<dbReference type="NCBIfam" id="TIGR00254">
    <property type="entry name" value="GGDEF"/>
    <property type="match status" value="1"/>
</dbReference>
<dbReference type="Pfam" id="PF00563">
    <property type="entry name" value="EAL"/>
    <property type="match status" value="1"/>
</dbReference>
<comment type="caution">
    <text evidence="5">The sequence shown here is derived from an EMBL/GenBank/DDBJ whole genome shotgun (WGS) entry which is preliminary data.</text>
</comment>
<keyword evidence="2" id="KW-0472">Membrane</keyword>
<feature type="transmembrane region" description="Helical" evidence="2">
    <location>
        <begin position="37"/>
        <end position="54"/>
    </location>
</feature>
<dbReference type="PANTHER" id="PTHR33121">
    <property type="entry name" value="CYCLIC DI-GMP PHOSPHODIESTERASE PDEF"/>
    <property type="match status" value="1"/>
</dbReference>
<keyword evidence="2" id="KW-0812">Transmembrane</keyword>
<dbReference type="CDD" id="cd01949">
    <property type="entry name" value="GGDEF"/>
    <property type="match status" value="1"/>
</dbReference>
<accession>A0A3A9ZC94</accession>
<feature type="transmembrane region" description="Helical" evidence="2">
    <location>
        <begin position="225"/>
        <end position="250"/>
    </location>
</feature>
<feature type="region of interest" description="Disordered" evidence="1">
    <location>
        <begin position="795"/>
        <end position="832"/>
    </location>
</feature>
<dbReference type="InterPro" id="IPR029787">
    <property type="entry name" value="Nucleotide_cyclase"/>
</dbReference>
<evidence type="ECO:0000313" key="5">
    <source>
        <dbReference type="EMBL" id="RKN46152.1"/>
    </source>
</evidence>
<dbReference type="CDD" id="cd01948">
    <property type="entry name" value="EAL"/>
    <property type="match status" value="1"/>
</dbReference>
<feature type="compositionally biased region" description="Basic and acidic residues" evidence="1">
    <location>
        <begin position="819"/>
        <end position="832"/>
    </location>
</feature>
<gene>
    <name evidence="5" type="ORF">D7223_14495</name>
</gene>
<dbReference type="Gene3D" id="3.20.20.450">
    <property type="entry name" value="EAL domain"/>
    <property type="match status" value="1"/>
</dbReference>
<evidence type="ECO:0000259" key="3">
    <source>
        <dbReference type="PROSITE" id="PS50883"/>
    </source>
</evidence>
<keyword evidence="2" id="KW-1133">Transmembrane helix</keyword>
<dbReference type="Pfam" id="PF00990">
    <property type="entry name" value="GGDEF"/>
    <property type="match status" value="1"/>
</dbReference>